<feature type="compositionally biased region" description="Basic and acidic residues" evidence="1">
    <location>
        <begin position="62"/>
        <end position="77"/>
    </location>
</feature>
<dbReference type="AlphaFoldDB" id="A0AA36M2N1"/>
<accession>A0AA36M2N1</accession>
<organism evidence="2 3">
    <name type="scientific">Cylicocyclus nassatus</name>
    <name type="common">Nematode worm</name>
    <dbReference type="NCBI Taxonomy" id="53992"/>
    <lineage>
        <taxon>Eukaryota</taxon>
        <taxon>Metazoa</taxon>
        <taxon>Ecdysozoa</taxon>
        <taxon>Nematoda</taxon>
        <taxon>Chromadorea</taxon>
        <taxon>Rhabditida</taxon>
        <taxon>Rhabditina</taxon>
        <taxon>Rhabditomorpha</taxon>
        <taxon>Strongyloidea</taxon>
        <taxon>Strongylidae</taxon>
        <taxon>Cylicocyclus</taxon>
    </lineage>
</organism>
<comment type="caution">
    <text evidence="2">The sequence shown here is derived from an EMBL/GenBank/DDBJ whole genome shotgun (WGS) entry which is preliminary data.</text>
</comment>
<gene>
    <name evidence="2" type="ORF">CYNAS_LOCUS7459</name>
</gene>
<sequence>MPAVNAVEPMQRSQDLIDMEREMASLRRQLEEAQREAGQVASLRRQLEEAKREANQAASLRRQLEEANRGATRTEKQLEDMKAKLASETKSANNYWACMKRLRKNNDVMTAMLSNSSMDMDDSFKL</sequence>
<reference evidence="2" key="1">
    <citation type="submission" date="2023-07" db="EMBL/GenBank/DDBJ databases">
        <authorList>
            <consortium name="CYATHOMIX"/>
        </authorList>
    </citation>
    <scope>NUCLEOTIDE SEQUENCE</scope>
    <source>
        <strain evidence="2">N/A</strain>
    </source>
</reference>
<dbReference type="SUPFAM" id="SSF90257">
    <property type="entry name" value="Myosin rod fragments"/>
    <property type="match status" value="1"/>
</dbReference>
<protein>
    <submittedName>
        <fullName evidence="2">Uncharacterized protein</fullName>
    </submittedName>
</protein>
<name>A0AA36M2N1_CYLNA</name>
<dbReference type="EMBL" id="CATQJL010000112">
    <property type="protein sequence ID" value="CAJ0595476.1"/>
    <property type="molecule type" value="Genomic_DNA"/>
</dbReference>
<feature type="region of interest" description="Disordered" evidence="1">
    <location>
        <begin position="52"/>
        <end position="77"/>
    </location>
</feature>
<evidence type="ECO:0000256" key="1">
    <source>
        <dbReference type="SAM" id="MobiDB-lite"/>
    </source>
</evidence>
<evidence type="ECO:0000313" key="2">
    <source>
        <dbReference type="EMBL" id="CAJ0595476.1"/>
    </source>
</evidence>
<proteinExistence type="predicted"/>
<keyword evidence="3" id="KW-1185">Reference proteome</keyword>
<dbReference type="Proteomes" id="UP001176961">
    <property type="component" value="Unassembled WGS sequence"/>
</dbReference>
<evidence type="ECO:0000313" key="3">
    <source>
        <dbReference type="Proteomes" id="UP001176961"/>
    </source>
</evidence>